<name>W5YF37_9GAMM</name>
<dbReference type="GO" id="GO:0032153">
    <property type="term" value="C:cell division site"/>
    <property type="evidence" value="ECO:0007669"/>
    <property type="project" value="TreeGrafter"/>
</dbReference>
<dbReference type="GO" id="GO:0032506">
    <property type="term" value="P:cytokinetic process"/>
    <property type="evidence" value="ECO:0007669"/>
    <property type="project" value="TreeGrafter"/>
</dbReference>
<dbReference type="PANTHER" id="PTHR38687:SF1">
    <property type="entry name" value="CELL DIVISION PROTEIN DEDD"/>
    <property type="match status" value="1"/>
</dbReference>
<dbReference type="PANTHER" id="PTHR38687">
    <property type="entry name" value="CELL DIVISION PROTEIN DEDD-RELATED"/>
    <property type="match status" value="1"/>
</dbReference>
<feature type="transmembrane region" description="Helical" evidence="2">
    <location>
        <begin position="7"/>
        <end position="26"/>
    </location>
</feature>
<dbReference type="STRING" id="1420916.AU14_01475"/>
<evidence type="ECO:0000256" key="2">
    <source>
        <dbReference type="SAM" id="Phobius"/>
    </source>
</evidence>
<dbReference type="InterPro" id="IPR036680">
    <property type="entry name" value="SPOR-like_sf"/>
</dbReference>
<dbReference type="SUPFAM" id="SSF110997">
    <property type="entry name" value="Sporulation related repeat"/>
    <property type="match status" value="1"/>
</dbReference>
<organism evidence="4 5">
    <name type="scientific">Marinobacter similis</name>
    <dbReference type="NCBI Taxonomy" id="1420916"/>
    <lineage>
        <taxon>Bacteria</taxon>
        <taxon>Pseudomonadati</taxon>
        <taxon>Pseudomonadota</taxon>
        <taxon>Gammaproteobacteria</taxon>
        <taxon>Pseudomonadales</taxon>
        <taxon>Marinobacteraceae</taxon>
        <taxon>Marinobacter</taxon>
    </lineage>
</organism>
<evidence type="ECO:0000256" key="1">
    <source>
        <dbReference type="SAM" id="MobiDB-lite"/>
    </source>
</evidence>
<feature type="compositionally biased region" description="Basic and acidic residues" evidence="1">
    <location>
        <begin position="168"/>
        <end position="192"/>
    </location>
</feature>
<feature type="region of interest" description="Disordered" evidence="1">
    <location>
        <begin position="33"/>
        <end position="150"/>
    </location>
</feature>
<keyword evidence="5" id="KW-1185">Reference proteome</keyword>
<keyword evidence="2" id="KW-0472">Membrane</keyword>
<feature type="compositionally biased region" description="Basic and acidic residues" evidence="1">
    <location>
        <begin position="53"/>
        <end position="69"/>
    </location>
</feature>
<dbReference type="RefSeq" id="WP_041338333.1">
    <property type="nucleotide sequence ID" value="NZ_CP007151.1"/>
</dbReference>
<dbReference type="Proteomes" id="UP000061489">
    <property type="component" value="Chromosome"/>
</dbReference>
<evidence type="ECO:0000313" key="4">
    <source>
        <dbReference type="EMBL" id="AHI27807.1"/>
    </source>
</evidence>
<dbReference type="HOGENOM" id="CLU_068683_2_0_6"/>
<dbReference type="GO" id="GO:0030428">
    <property type="term" value="C:cell septum"/>
    <property type="evidence" value="ECO:0007669"/>
    <property type="project" value="TreeGrafter"/>
</dbReference>
<evidence type="ECO:0000259" key="3">
    <source>
        <dbReference type="PROSITE" id="PS51724"/>
    </source>
</evidence>
<dbReference type="EMBL" id="CP007151">
    <property type="protein sequence ID" value="AHI27807.1"/>
    <property type="molecule type" value="Genomic_DNA"/>
</dbReference>
<protein>
    <submittedName>
        <fullName evidence="4">Sporulation protein</fullName>
    </submittedName>
</protein>
<dbReference type="InterPro" id="IPR007730">
    <property type="entry name" value="SPOR-like_dom"/>
</dbReference>
<keyword evidence="2" id="KW-1133">Transmembrane helix</keyword>
<dbReference type="OrthoDB" id="7069135at2"/>
<dbReference type="AlphaFoldDB" id="W5YF37"/>
<dbReference type="Pfam" id="PF05036">
    <property type="entry name" value="SPOR"/>
    <property type="match status" value="1"/>
</dbReference>
<keyword evidence="2" id="KW-0812">Transmembrane</keyword>
<dbReference type="Gene3D" id="3.30.70.1070">
    <property type="entry name" value="Sporulation related repeat"/>
    <property type="match status" value="1"/>
</dbReference>
<feature type="compositionally biased region" description="Polar residues" evidence="1">
    <location>
        <begin position="193"/>
        <end position="206"/>
    </location>
</feature>
<feature type="region of interest" description="Disordered" evidence="1">
    <location>
        <begin position="163"/>
        <end position="216"/>
    </location>
</feature>
<dbReference type="GO" id="GO:0042834">
    <property type="term" value="F:peptidoglycan binding"/>
    <property type="evidence" value="ECO:0007669"/>
    <property type="project" value="InterPro"/>
</dbReference>
<dbReference type="PROSITE" id="PS51724">
    <property type="entry name" value="SPOR"/>
    <property type="match status" value="1"/>
</dbReference>
<dbReference type="InterPro" id="IPR052521">
    <property type="entry name" value="Cell_div_SPOR-domain"/>
</dbReference>
<gene>
    <name evidence="4" type="ORF">AU14_01475</name>
</gene>
<dbReference type="KEGG" id="msx:AU14_01475"/>
<evidence type="ECO:0000313" key="5">
    <source>
        <dbReference type="Proteomes" id="UP000061489"/>
    </source>
</evidence>
<accession>W5YF37</accession>
<reference evidence="4 5" key="1">
    <citation type="journal article" date="2014" name="Genome Announc.">
        <title>Draft Genome Sequences of Marinobacter similis A3d10T and Marinobacter salarius R9SW1T.</title>
        <authorList>
            <person name="Ivanova E.P."/>
            <person name="Ng H.J."/>
            <person name="Webb H.K."/>
            <person name="Feng G."/>
            <person name="Oshima K."/>
            <person name="Hattori M."/>
            <person name="Ohkuma M."/>
            <person name="Sergeev A.F."/>
            <person name="Mikhailov V.V."/>
            <person name="Crawford R.J."/>
            <person name="Sawabe T."/>
        </authorList>
    </citation>
    <scope>NUCLEOTIDE SEQUENCE [LARGE SCALE GENOMIC DNA]</scope>
    <source>
        <strain evidence="4 5">A3d10</strain>
    </source>
</reference>
<feature type="compositionally biased region" description="Basic and acidic residues" evidence="1">
    <location>
        <begin position="207"/>
        <end position="216"/>
    </location>
</feature>
<feature type="domain" description="SPOR" evidence="3">
    <location>
        <begin position="150"/>
        <end position="229"/>
    </location>
</feature>
<proteinExistence type="predicted"/>
<sequence length="231" mass="25040">MDGLKQRIIGALVLVSLAVIFVPMVFDEPHSERTSTTIKIPEEPPFPEVTAPESDREEPPEYSEPRPDNAEQPSVASEDSGEAPDYRLVEEDTEPFSGAPESEIAQESGAAKINDPAPRDEPAEQVATEPAPEPSTGSQSKESESAEFTRSLDGAYVVQLGSFGNADNARRLRDQVRDKGYGSHLQKVERGDTTLTRVFSGPFSSKSDAEAAKRDLDESFSLNSLVTTGDK</sequence>